<dbReference type="InterPro" id="IPR029475">
    <property type="entry name" value="DUF6807"/>
</dbReference>
<evidence type="ECO:0000256" key="1">
    <source>
        <dbReference type="SAM" id="MobiDB-lite"/>
    </source>
</evidence>
<keyword evidence="2" id="KW-0732">Signal</keyword>
<dbReference type="Proteomes" id="UP000001887">
    <property type="component" value="Chromosome"/>
</dbReference>
<dbReference type="Pfam" id="PF14100">
    <property type="entry name" value="DUF6807"/>
    <property type="match status" value="1"/>
</dbReference>
<evidence type="ECO:0000256" key="2">
    <source>
        <dbReference type="SAM" id="SignalP"/>
    </source>
</evidence>
<organism evidence="3 4">
    <name type="scientific">Pirellula staleyi (strain ATCC 27377 / DSM 6068 / ICPB 4128)</name>
    <name type="common">Pirella staleyi</name>
    <dbReference type="NCBI Taxonomy" id="530564"/>
    <lineage>
        <taxon>Bacteria</taxon>
        <taxon>Pseudomonadati</taxon>
        <taxon>Planctomycetota</taxon>
        <taxon>Planctomycetia</taxon>
        <taxon>Pirellulales</taxon>
        <taxon>Pirellulaceae</taxon>
        <taxon>Pirellula</taxon>
    </lineage>
</organism>
<name>D2R889_PIRSD</name>
<dbReference type="KEGG" id="psl:Psta_1022"/>
<accession>D2R889</accession>
<dbReference type="eggNOG" id="COG0673">
    <property type="taxonomic scope" value="Bacteria"/>
</dbReference>
<protein>
    <recommendedName>
        <fullName evidence="5">Methane oxygenase PmoA</fullName>
    </recommendedName>
</protein>
<dbReference type="EMBL" id="CP001848">
    <property type="protein sequence ID" value="ADB15706.1"/>
    <property type="molecule type" value="Genomic_DNA"/>
</dbReference>
<keyword evidence="4" id="KW-1185">Reference proteome</keyword>
<reference evidence="3 4" key="1">
    <citation type="journal article" date="2009" name="Stand. Genomic Sci.">
        <title>Complete genome sequence of Pirellula staleyi type strain (ATCC 27377).</title>
        <authorList>
            <person name="Clum A."/>
            <person name="Tindall B.J."/>
            <person name="Sikorski J."/>
            <person name="Ivanova N."/>
            <person name="Mavrommatis K."/>
            <person name="Lucas S."/>
            <person name="Glavina del Rio T."/>
            <person name="Nolan M."/>
            <person name="Chen F."/>
            <person name="Tice H."/>
            <person name="Pitluck S."/>
            <person name="Cheng J.F."/>
            <person name="Chertkov O."/>
            <person name="Brettin T."/>
            <person name="Han C."/>
            <person name="Detter J.C."/>
            <person name="Kuske C."/>
            <person name="Bruce D."/>
            <person name="Goodwin L."/>
            <person name="Ovchinikova G."/>
            <person name="Pati A."/>
            <person name="Mikhailova N."/>
            <person name="Chen A."/>
            <person name="Palaniappan K."/>
            <person name="Land M."/>
            <person name="Hauser L."/>
            <person name="Chang Y.J."/>
            <person name="Jeffries C.D."/>
            <person name="Chain P."/>
            <person name="Rohde M."/>
            <person name="Goker M."/>
            <person name="Bristow J."/>
            <person name="Eisen J.A."/>
            <person name="Markowitz V."/>
            <person name="Hugenholtz P."/>
            <person name="Kyrpides N.C."/>
            <person name="Klenk H.P."/>
            <person name="Lapidus A."/>
        </authorList>
    </citation>
    <scope>NUCLEOTIDE SEQUENCE [LARGE SCALE GENOMIC DNA]</scope>
    <source>
        <strain evidence="4">ATCC 27377 / DSM 6068 / ICPB 4128</strain>
    </source>
</reference>
<proteinExistence type="predicted"/>
<feature type="region of interest" description="Disordered" evidence="1">
    <location>
        <begin position="28"/>
        <end position="69"/>
    </location>
</feature>
<dbReference type="AlphaFoldDB" id="D2R889"/>
<dbReference type="STRING" id="530564.Psta_1022"/>
<gene>
    <name evidence="3" type="ordered locus">Psta_1022</name>
</gene>
<evidence type="ECO:0008006" key="5">
    <source>
        <dbReference type="Google" id="ProtNLM"/>
    </source>
</evidence>
<evidence type="ECO:0000313" key="3">
    <source>
        <dbReference type="EMBL" id="ADB15706.1"/>
    </source>
</evidence>
<dbReference type="HOGENOM" id="CLU_754101_0_0_0"/>
<feature type="chain" id="PRO_5003036106" description="Methane oxygenase PmoA" evidence="2">
    <location>
        <begin position="26"/>
        <end position="367"/>
    </location>
</feature>
<evidence type="ECO:0000313" key="4">
    <source>
        <dbReference type="Proteomes" id="UP000001887"/>
    </source>
</evidence>
<sequence precursor="true">MMRSWLGARAVAVMFVLLGSSAVVAQEQPKAQPFEGARSATKGSTAERATDEQLPAARPLPATAITPLPDDRVSIAHERRELTQLHFGAELRRPFLFPIIGPTGDSLTRLGHPHDPHGHSHHNSVWISHHDVGGVSFWSDRGKESGQIKLERMVRYDDAADISKANQAPSAQRLRDEGALVEAFFLWSGAEGKTLLREQRIVRVYPLDEREWLLVIDLVLQPTADPVTLGKTPFGLLGVRMAKSIGVLDGGGRILSSEGKRGEAEVLWQRARWVDYAGPITDDETAGITLLDHPSNPNHPTYFHVRGDGWMGTSLTFDAPRTIERDTPLALRYGLYVHRGVLKAEVIEQAFARFAKIEAPLPPPSSK</sequence>
<feature type="signal peptide" evidence="2">
    <location>
        <begin position="1"/>
        <end position="25"/>
    </location>
</feature>
<dbReference type="OrthoDB" id="242279at2"/>